<dbReference type="InterPro" id="IPR025112">
    <property type="entry name" value="PCMD"/>
</dbReference>
<dbReference type="InterPro" id="IPR038653">
    <property type="entry name" value="Put_CMD_sf"/>
</dbReference>
<evidence type="ECO:0000313" key="3">
    <source>
        <dbReference type="Proteomes" id="UP000636110"/>
    </source>
</evidence>
<proteinExistence type="predicted"/>
<gene>
    <name evidence="2" type="ORF">GM920_03220</name>
</gene>
<dbReference type="Pfam" id="PF13201">
    <property type="entry name" value="PCMD"/>
    <property type="match status" value="1"/>
</dbReference>
<sequence length="358" mass="38664">MIKTNMLNYRSLFFVFAGTMLLSSGCVKETYFGKSTFKKILYFTLSNETGTTSINQDSLIIRLNVDGNADLTKLFPDSVRLSTYAQLSPGVRVPQDFSKPVPYTGIAEDGSRSVYTVIVNKQSANPQISNSNFNEWYTPSGKNYKQPGLDASSEWATGNDGVVSLSSANTTPIEIAPGDFAAQMITKDLGVLAQLTGQRMGAGTLFTGTFKLDLANPINSAKFGIAYTSRPKSFTVSYKYAPGTPYKNGAGQTLSKLDSCDIYLLLENRTGQVVKRAATAWFRSGEMVNEFSKITIPLVYGALPTGSPAYQLPENGQFATANEAITHISIIFSSSAAGAKYEGGVNSTLVVDNLVLNY</sequence>
<reference evidence="2 3" key="1">
    <citation type="submission" date="2019-11" db="EMBL/GenBank/DDBJ databases">
        <title>Description of Pedobacter sp. LMG 31462T.</title>
        <authorList>
            <person name="Carlier A."/>
            <person name="Qi S."/>
            <person name="Vandamme P."/>
        </authorList>
    </citation>
    <scope>NUCLEOTIDE SEQUENCE [LARGE SCALE GENOMIC DNA]</scope>
    <source>
        <strain evidence="2 3">LMG 31462</strain>
    </source>
</reference>
<keyword evidence="3" id="KW-1185">Reference proteome</keyword>
<dbReference type="RefSeq" id="WP_182953356.1">
    <property type="nucleotide sequence ID" value="NZ_WNXC01000001.1"/>
</dbReference>
<dbReference type="Proteomes" id="UP000636110">
    <property type="component" value="Unassembled WGS sequence"/>
</dbReference>
<accession>A0ABR6ESF3</accession>
<feature type="domain" description="Putative carbohydrate metabolism" evidence="1">
    <location>
        <begin position="147"/>
        <end position="356"/>
    </location>
</feature>
<dbReference type="Gene3D" id="2.60.120.890">
    <property type="entry name" value="BT2081, beta-jelly-roll domain"/>
    <property type="match status" value="1"/>
</dbReference>
<evidence type="ECO:0000313" key="2">
    <source>
        <dbReference type="EMBL" id="MBB2147916.1"/>
    </source>
</evidence>
<name>A0ABR6ESF3_9SPHI</name>
<protein>
    <recommendedName>
        <fullName evidence="1">Putative carbohydrate metabolism domain-containing protein</fullName>
    </recommendedName>
</protein>
<organism evidence="2 3">
    <name type="scientific">Pedobacter gandavensis</name>
    <dbReference type="NCBI Taxonomy" id="2679963"/>
    <lineage>
        <taxon>Bacteria</taxon>
        <taxon>Pseudomonadati</taxon>
        <taxon>Bacteroidota</taxon>
        <taxon>Sphingobacteriia</taxon>
        <taxon>Sphingobacteriales</taxon>
        <taxon>Sphingobacteriaceae</taxon>
        <taxon>Pedobacter</taxon>
    </lineage>
</organism>
<evidence type="ECO:0000259" key="1">
    <source>
        <dbReference type="Pfam" id="PF13201"/>
    </source>
</evidence>
<comment type="caution">
    <text evidence="2">The sequence shown here is derived from an EMBL/GenBank/DDBJ whole genome shotgun (WGS) entry which is preliminary data.</text>
</comment>
<dbReference type="Gene3D" id="2.60.40.2340">
    <property type="match status" value="1"/>
</dbReference>
<dbReference type="EMBL" id="WNXC01000001">
    <property type="protein sequence ID" value="MBB2147916.1"/>
    <property type="molecule type" value="Genomic_DNA"/>
</dbReference>
<dbReference type="PROSITE" id="PS51257">
    <property type="entry name" value="PROKAR_LIPOPROTEIN"/>
    <property type="match status" value="1"/>
</dbReference>